<evidence type="ECO:0008006" key="3">
    <source>
        <dbReference type="Google" id="ProtNLM"/>
    </source>
</evidence>
<dbReference type="AlphaFoldDB" id="A0A5B8IKR1"/>
<dbReference type="RefSeq" id="WP_146482406.1">
    <property type="nucleotide sequence ID" value="NZ_CP042266.1"/>
</dbReference>
<keyword evidence="2" id="KW-1185">Reference proteome</keyword>
<dbReference type="OrthoDB" id="3997787at2"/>
<dbReference type="KEGG" id="sqz:FQU76_24185"/>
<evidence type="ECO:0000313" key="2">
    <source>
        <dbReference type="Proteomes" id="UP000320580"/>
    </source>
</evidence>
<name>A0A5B8IKR1_9ACTN</name>
<reference evidence="1 2" key="1">
    <citation type="submission" date="2019-07" db="EMBL/GenBank/DDBJ databases">
        <authorList>
            <person name="Zhu P."/>
        </authorList>
    </citation>
    <scope>NUCLEOTIDE SEQUENCE [LARGE SCALE GENOMIC DNA]</scope>
    <source>
        <strain evidence="1 2">SSL-25</strain>
    </source>
</reference>
<evidence type="ECO:0000313" key="1">
    <source>
        <dbReference type="EMBL" id="QDY79102.1"/>
    </source>
</evidence>
<accession>A0A5B8IKR1</accession>
<dbReference type="Proteomes" id="UP000320580">
    <property type="component" value="Chromosome"/>
</dbReference>
<proteinExistence type="predicted"/>
<gene>
    <name evidence="1" type="ORF">FQU76_24185</name>
</gene>
<organism evidence="1 2">
    <name type="scientific">Streptomyces qinzhouensis</name>
    <dbReference type="NCBI Taxonomy" id="2599401"/>
    <lineage>
        <taxon>Bacteria</taxon>
        <taxon>Bacillati</taxon>
        <taxon>Actinomycetota</taxon>
        <taxon>Actinomycetes</taxon>
        <taxon>Kitasatosporales</taxon>
        <taxon>Streptomycetaceae</taxon>
        <taxon>Streptomyces</taxon>
    </lineage>
</organism>
<protein>
    <recommendedName>
        <fullName evidence="3">Phosphotransferase</fullName>
    </recommendedName>
</protein>
<dbReference type="SUPFAM" id="SSF56112">
    <property type="entry name" value="Protein kinase-like (PK-like)"/>
    <property type="match status" value="1"/>
</dbReference>
<dbReference type="InterPro" id="IPR011009">
    <property type="entry name" value="Kinase-like_dom_sf"/>
</dbReference>
<sequence length="387" mass="41945">MTSPAHPAKASTPVRMLPVDDVMHYGRMRVAAAAAAQWPGATIVLASHVPSVTSYVRRLTIDRKPFVAKFSFLGKSLSSVLRGDHGIWDEVKAAQAVYESRAGHLLERQAVQYALLRTAGLGAPRPMLHDGVLFTEEVTGRTLGELVVQRPTRSGDLLIGVMRELEALVRDRTVPAIAREAAIPACTVTATFERKFTRDPLPDGVLGDVVGRLRERAAAHPVTDTGGVVFGDLKPEHVLVTGNSGRPVFLDPGLSTGPGILDVAKLVSRLVLHTMSSRPRNPQRIVAGINDASQLLARRGPMPSGEWLQQLVLLWAMDTACLIHTVRTAPAMLPLPAHLSALDSVEPLALVLIDRMARALEAITDGNRLWMLVLDYTTEAINRTISR</sequence>
<dbReference type="EMBL" id="CP042266">
    <property type="protein sequence ID" value="QDY79102.1"/>
    <property type="molecule type" value="Genomic_DNA"/>
</dbReference>